<dbReference type="RefSeq" id="WP_262711387.1">
    <property type="nucleotide sequence ID" value="NZ_FXTA01000003.1"/>
</dbReference>
<dbReference type="Proteomes" id="UP000317289">
    <property type="component" value="Unassembled WGS sequence"/>
</dbReference>
<sequence>MLENFKKFAETEKLTKAQQKSITGGDAPEPESEESRKGKVAAK</sequence>
<feature type="compositionally biased region" description="Basic and acidic residues" evidence="1">
    <location>
        <begin position="1"/>
        <end position="15"/>
    </location>
</feature>
<evidence type="ECO:0000313" key="3">
    <source>
        <dbReference type="Proteomes" id="UP000317289"/>
    </source>
</evidence>
<feature type="region of interest" description="Disordered" evidence="1">
    <location>
        <begin position="1"/>
        <end position="43"/>
    </location>
</feature>
<gene>
    <name evidence="2" type="ORF">SAMN06265349_103115</name>
</gene>
<accession>A0A521DCC6</accession>
<protein>
    <submittedName>
        <fullName evidence="2">Uncharacterized protein</fullName>
    </submittedName>
</protein>
<proteinExistence type="predicted"/>
<dbReference type="AlphaFoldDB" id="A0A521DCC6"/>
<dbReference type="EMBL" id="FXTA01000003">
    <property type="protein sequence ID" value="SMO69333.1"/>
    <property type="molecule type" value="Genomic_DNA"/>
</dbReference>
<evidence type="ECO:0000256" key="1">
    <source>
        <dbReference type="SAM" id="MobiDB-lite"/>
    </source>
</evidence>
<name>A0A521DCC6_9FLAO</name>
<reference evidence="2 3" key="1">
    <citation type="submission" date="2017-05" db="EMBL/GenBank/DDBJ databases">
        <authorList>
            <person name="Varghese N."/>
            <person name="Submissions S."/>
        </authorList>
    </citation>
    <scope>NUCLEOTIDE SEQUENCE [LARGE SCALE GENOMIC DNA]</scope>
    <source>
        <strain evidence="2 3">DSM 19382</strain>
    </source>
</reference>
<evidence type="ECO:0000313" key="2">
    <source>
        <dbReference type="EMBL" id="SMO69333.1"/>
    </source>
</evidence>
<organism evidence="2 3">
    <name type="scientific">Flavobacterium resistens</name>
    <dbReference type="NCBI Taxonomy" id="443612"/>
    <lineage>
        <taxon>Bacteria</taxon>
        <taxon>Pseudomonadati</taxon>
        <taxon>Bacteroidota</taxon>
        <taxon>Flavobacteriia</taxon>
        <taxon>Flavobacteriales</taxon>
        <taxon>Flavobacteriaceae</taxon>
        <taxon>Flavobacterium</taxon>
    </lineage>
</organism>